<dbReference type="InterPro" id="IPR008921">
    <property type="entry name" value="DNA_pol3_clamp-load_cplx_C"/>
</dbReference>
<organism evidence="14 15">
    <name type="scientific">Paraglaciecola hydrolytica</name>
    <dbReference type="NCBI Taxonomy" id="1799789"/>
    <lineage>
        <taxon>Bacteria</taxon>
        <taxon>Pseudomonadati</taxon>
        <taxon>Pseudomonadota</taxon>
        <taxon>Gammaproteobacteria</taxon>
        <taxon>Alteromonadales</taxon>
        <taxon>Alteromonadaceae</taxon>
        <taxon>Paraglaciecola</taxon>
    </lineage>
</organism>
<comment type="catalytic activity">
    <reaction evidence="10 11">
        <text>DNA(n) + a 2'-deoxyribonucleoside 5'-triphosphate = DNA(n+1) + diphosphate</text>
        <dbReference type="Rhea" id="RHEA:22508"/>
        <dbReference type="Rhea" id="RHEA-COMP:17339"/>
        <dbReference type="Rhea" id="RHEA-COMP:17340"/>
        <dbReference type="ChEBI" id="CHEBI:33019"/>
        <dbReference type="ChEBI" id="CHEBI:61560"/>
        <dbReference type="ChEBI" id="CHEBI:173112"/>
        <dbReference type="EC" id="2.7.7.7"/>
    </reaction>
</comment>
<dbReference type="NCBIfam" id="TIGR02397">
    <property type="entry name" value="dnaX_nterm"/>
    <property type="match status" value="1"/>
</dbReference>
<keyword evidence="4 11" id="KW-0235">DNA replication</keyword>
<dbReference type="SMART" id="SM00382">
    <property type="entry name" value="AAA"/>
    <property type="match status" value="1"/>
</dbReference>
<dbReference type="OrthoDB" id="9810148at2"/>
<dbReference type="GO" id="GO:0003677">
    <property type="term" value="F:DNA binding"/>
    <property type="evidence" value="ECO:0007669"/>
    <property type="project" value="InterPro"/>
</dbReference>
<dbReference type="GO" id="GO:0046872">
    <property type="term" value="F:metal ion binding"/>
    <property type="evidence" value="ECO:0007669"/>
    <property type="project" value="UniProtKB-KW"/>
</dbReference>
<dbReference type="InterPro" id="IPR022754">
    <property type="entry name" value="DNA_pol_III_gamma-3"/>
</dbReference>
<keyword evidence="3 11" id="KW-0548">Nucleotidyltransferase</keyword>
<keyword evidence="8 11" id="KW-0067">ATP-binding</keyword>
<dbReference type="NCBIfam" id="NF005942">
    <property type="entry name" value="PRK07994.1"/>
    <property type="match status" value="1"/>
</dbReference>
<dbReference type="FunFam" id="1.20.272.10:FF:000003">
    <property type="entry name" value="DNA polymerase III subunit gamma/tau"/>
    <property type="match status" value="1"/>
</dbReference>
<dbReference type="STRING" id="1799789.AX660_01960"/>
<comment type="function">
    <text evidence="11">DNA polymerase III is a complex, multichain enzyme responsible for most of the replicative synthesis in bacteria. This DNA polymerase also exhibits 3' to 5' exonuclease activity.</text>
</comment>
<protein>
    <recommendedName>
        <fullName evidence="11">DNA polymerase III subunit gamma/tau</fullName>
        <ecNumber evidence="11">2.7.7.7</ecNumber>
    </recommendedName>
</protein>
<dbReference type="PANTHER" id="PTHR11669">
    <property type="entry name" value="REPLICATION FACTOR C / DNA POLYMERASE III GAMMA-TAU SUBUNIT"/>
    <property type="match status" value="1"/>
</dbReference>
<evidence type="ECO:0000256" key="5">
    <source>
        <dbReference type="ARBA" id="ARBA00022723"/>
    </source>
</evidence>
<dbReference type="PANTHER" id="PTHR11669:SF0">
    <property type="entry name" value="PROTEIN STICHEL-LIKE 2"/>
    <property type="match status" value="1"/>
</dbReference>
<evidence type="ECO:0000256" key="9">
    <source>
        <dbReference type="ARBA" id="ARBA00022932"/>
    </source>
</evidence>
<dbReference type="Gene3D" id="1.20.272.10">
    <property type="match status" value="1"/>
</dbReference>
<feature type="region of interest" description="Disordered" evidence="12">
    <location>
        <begin position="383"/>
        <end position="409"/>
    </location>
</feature>
<dbReference type="InterPro" id="IPR027417">
    <property type="entry name" value="P-loop_NTPase"/>
</dbReference>
<evidence type="ECO:0000256" key="10">
    <source>
        <dbReference type="ARBA" id="ARBA00049244"/>
    </source>
</evidence>
<evidence type="ECO:0000256" key="11">
    <source>
        <dbReference type="RuleBase" id="RU364063"/>
    </source>
</evidence>
<dbReference type="Pfam" id="PF12170">
    <property type="entry name" value="DNA_pol3_tau_5"/>
    <property type="match status" value="1"/>
</dbReference>
<evidence type="ECO:0000313" key="14">
    <source>
        <dbReference type="EMBL" id="KXI27174.1"/>
    </source>
</evidence>
<evidence type="ECO:0000256" key="6">
    <source>
        <dbReference type="ARBA" id="ARBA00022741"/>
    </source>
</evidence>
<dbReference type="InterPro" id="IPR038249">
    <property type="entry name" value="PolIII_tau_V_sf"/>
</dbReference>
<reference evidence="15" key="1">
    <citation type="submission" date="2016-02" db="EMBL/GenBank/DDBJ databases">
        <authorList>
            <person name="Schultz-Johansen M."/>
            <person name="Glaring M.A."/>
            <person name="Bech P.K."/>
            <person name="Stougaard P."/>
        </authorList>
    </citation>
    <scope>NUCLEOTIDE SEQUENCE [LARGE SCALE GENOMIC DNA]</scope>
    <source>
        <strain evidence="15">S66</strain>
    </source>
</reference>
<dbReference type="GO" id="GO:0009360">
    <property type="term" value="C:DNA polymerase III complex"/>
    <property type="evidence" value="ECO:0007669"/>
    <property type="project" value="InterPro"/>
</dbReference>
<dbReference type="FunFam" id="1.10.8.60:FF:000013">
    <property type="entry name" value="DNA polymerase III subunit gamma/tau"/>
    <property type="match status" value="1"/>
</dbReference>
<dbReference type="GO" id="GO:0006261">
    <property type="term" value="P:DNA-templated DNA replication"/>
    <property type="evidence" value="ECO:0007669"/>
    <property type="project" value="TreeGrafter"/>
</dbReference>
<accession>A0A148KLH2</accession>
<evidence type="ECO:0000256" key="1">
    <source>
        <dbReference type="ARBA" id="ARBA00006360"/>
    </source>
</evidence>
<dbReference type="Pfam" id="PF22608">
    <property type="entry name" value="DNAX_ATPase_lid"/>
    <property type="match status" value="1"/>
</dbReference>
<dbReference type="EC" id="2.7.7.7" evidence="11"/>
<comment type="similarity">
    <text evidence="1 11">Belongs to the DnaX/STICHEL family.</text>
</comment>
<evidence type="ECO:0000256" key="12">
    <source>
        <dbReference type="SAM" id="MobiDB-lite"/>
    </source>
</evidence>
<dbReference type="FunFam" id="3.40.50.300:FF:000014">
    <property type="entry name" value="DNA polymerase III subunit gamma/tau"/>
    <property type="match status" value="1"/>
</dbReference>
<dbReference type="Proteomes" id="UP000070299">
    <property type="component" value="Unassembled WGS sequence"/>
</dbReference>
<comment type="subunit">
    <text evidence="11">DNA polymerase III contains a core (composed of alpha, epsilon and theta chains) that associates with a tau subunit. This core dimerizes to form the POLIII' complex. PolIII' associates with the gamma complex (composed of gamma, delta, delta', psi and chi chains) and with the beta chain to form the complete DNA polymerase III complex.</text>
</comment>
<dbReference type="InterPro" id="IPR012763">
    <property type="entry name" value="DNA_pol_III_sug/sutau_N"/>
</dbReference>
<keyword evidence="6 11" id="KW-0547">Nucleotide-binding</keyword>
<keyword evidence="15" id="KW-1185">Reference proteome</keyword>
<comment type="caution">
    <text evidence="14">The sequence shown here is derived from an EMBL/GenBank/DDBJ whole genome shotgun (WGS) entry which is preliminary data.</text>
</comment>
<dbReference type="AlphaFoldDB" id="A0A148KLH2"/>
<dbReference type="Gene3D" id="1.10.8.60">
    <property type="match status" value="1"/>
</dbReference>
<dbReference type="InterPro" id="IPR050238">
    <property type="entry name" value="DNA_Rep/Repair_Clamp_Loader"/>
</dbReference>
<proteinExistence type="inferred from homology"/>
<evidence type="ECO:0000256" key="2">
    <source>
        <dbReference type="ARBA" id="ARBA00022679"/>
    </source>
</evidence>
<dbReference type="RefSeq" id="WP_068381639.1">
    <property type="nucleotide sequence ID" value="NZ_LSNE01000015.1"/>
</dbReference>
<dbReference type="NCBIfam" id="NF004046">
    <property type="entry name" value="PRK05563.1"/>
    <property type="match status" value="1"/>
</dbReference>
<evidence type="ECO:0000256" key="7">
    <source>
        <dbReference type="ARBA" id="ARBA00022833"/>
    </source>
</evidence>
<dbReference type="InterPro" id="IPR021029">
    <property type="entry name" value="DNA_pol_III_tau_dom-5"/>
</dbReference>
<dbReference type="CDD" id="cd18137">
    <property type="entry name" value="HLD_clamp_pol_III_gamma_tau"/>
    <property type="match status" value="1"/>
</dbReference>
<evidence type="ECO:0000256" key="3">
    <source>
        <dbReference type="ARBA" id="ARBA00022695"/>
    </source>
</evidence>
<dbReference type="InterPro" id="IPR045085">
    <property type="entry name" value="HLD_clamp_pol_III_gamma_tau"/>
</dbReference>
<keyword evidence="5" id="KW-0479">Metal-binding</keyword>
<evidence type="ECO:0000256" key="4">
    <source>
        <dbReference type="ARBA" id="ARBA00022705"/>
    </source>
</evidence>
<dbReference type="GO" id="GO:0005524">
    <property type="term" value="F:ATP binding"/>
    <property type="evidence" value="ECO:0007669"/>
    <property type="project" value="UniProtKB-KW"/>
</dbReference>
<name>A0A148KLH2_9ALTE</name>
<keyword evidence="9 11" id="KW-0239">DNA-directed DNA polymerase</keyword>
<dbReference type="Gene3D" id="3.40.50.300">
    <property type="entry name" value="P-loop containing nucleotide triphosphate hydrolases"/>
    <property type="match status" value="1"/>
</dbReference>
<feature type="domain" description="AAA+ ATPase" evidence="13">
    <location>
        <begin position="37"/>
        <end position="178"/>
    </location>
</feature>
<dbReference type="SUPFAM" id="SSF52540">
    <property type="entry name" value="P-loop containing nucleoside triphosphate hydrolases"/>
    <property type="match status" value="1"/>
</dbReference>
<dbReference type="InterPro" id="IPR003593">
    <property type="entry name" value="AAA+_ATPase"/>
</dbReference>
<dbReference type="Pfam" id="PF12169">
    <property type="entry name" value="DNA_pol3_gamma3"/>
    <property type="match status" value="1"/>
</dbReference>
<dbReference type="GO" id="GO:0003887">
    <property type="term" value="F:DNA-directed DNA polymerase activity"/>
    <property type="evidence" value="ECO:0007669"/>
    <property type="project" value="UniProtKB-KW"/>
</dbReference>
<dbReference type="CDD" id="cd00009">
    <property type="entry name" value="AAA"/>
    <property type="match status" value="1"/>
</dbReference>
<feature type="region of interest" description="Disordered" evidence="12">
    <location>
        <begin position="564"/>
        <end position="583"/>
    </location>
</feature>
<dbReference type="SUPFAM" id="SSF48019">
    <property type="entry name" value="post-AAA+ oligomerization domain-like"/>
    <property type="match status" value="1"/>
</dbReference>
<gene>
    <name evidence="11" type="primary">dnaX</name>
    <name evidence="14" type="ORF">AX660_01960</name>
</gene>
<evidence type="ECO:0000313" key="15">
    <source>
        <dbReference type="Proteomes" id="UP000070299"/>
    </source>
</evidence>
<evidence type="ECO:0000259" key="13">
    <source>
        <dbReference type="SMART" id="SM00382"/>
    </source>
</evidence>
<evidence type="ECO:0000256" key="8">
    <source>
        <dbReference type="ARBA" id="ARBA00022840"/>
    </source>
</evidence>
<dbReference type="EMBL" id="LSNE01000015">
    <property type="protein sequence ID" value="KXI27174.1"/>
    <property type="molecule type" value="Genomic_DNA"/>
</dbReference>
<dbReference type="Pfam" id="PF13177">
    <property type="entry name" value="DNA_pol3_delta2"/>
    <property type="match status" value="1"/>
</dbReference>
<keyword evidence="7" id="KW-0862">Zinc</keyword>
<sequence>MSYQVLARKWRPNCFAELVGQEHVVTAISNALDNNRLHHAYLFTGTRGVGKTTIARIFSKSLNCETGLTATPCGKCSTCVEIEQGNFIDLLEIDAASRTKVEDTRELLDNVQYRPSRGRYKVYLIDEVHMLSKHSFNALLKTLEEPPPHVKFLLATTDPQKLPVTILSRCLQFNLKALSRTQIAKQLDFILQQEQLTFDAEALSQLARAAQGSMRDALSLTDQAIAQGNGVVSLPIVTAMLGLMDKNLVLKLLNAVLQKNSAEMMDLVEHMSMQAADFSQVLAELMSLLHQVALTQMVPEACKLETIAARAIFQLAKAVAPEHIQLLYQIVLNGKKDLAHAADPRSGVEMTLLRMLAFCPDKLVLTPLDLASLAPQPVPIVTAPQVEPRQPEDKQQDKQPLVGAENPPIHTAIEAPPVAALQAQTSPEELVNQAIEQPQNTEYLADEADYYASAVDDDEQQDSANSDYEQDLFEQQQEIFRQIEDYGYTALVPTDEVAGVDNKQQNQHLAPELSSPTSLSNTEAMLALRKKLLQEQALVEESETKGKKSEPSAVPNLASLRPTNFATEPSVETKPAGIESPPLDIPTSGALPTADAASPIQSDKATLPPWSMTEVEHSSSPELVEEVLAPLADIPQQEVYMPFDTHGHLALDKQGEVNLEIPVFLQDEQKVQSATQLDDWSRLIDSIHVTALTKQLALHSSFAQQGNVVRLVLLESKQHLNTPSAQKQLNDALSAHLGQTVELEIELGNPINTPFAIQQKIQQIRQDYAHQVISSDSSVALMEELFAAKVDKTSIQAR</sequence>
<dbReference type="Gene3D" id="3.30.300.150">
    <property type="entry name" value="DNA polymerase III, tau subunit, domain V"/>
    <property type="match status" value="1"/>
</dbReference>
<keyword evidence="2 11" id="KW-0808">Transferase</keyword>